<dbReference type="InterPro" id="IPR029752">
    <property type="entry name" value="D-isomer_DH_CS1"/>
</dbReference>
<dbReference type="PROSITE" id="PS00065">
    <property type="entry name" value="D_2_HYDROXYACID_DH_1"/>
    <property type="match status" value="1"/>
</dbReference>
<comment type="caution">
    <text evidence="6">The sequence shown here is derived from an EMBL/GenBank/DDBJ whole genome shotgun (WGS) entry which is preliminary data.</text>
</comment>
<dbReference type="Pfam" id="PF02826">
    <property type="entry name" value="2-Hacid_dh_C"/>
    <property type="match status" value="1"/>
</dbReference>
<dbReference type="STRING" id="471514.AN477_12750"/>
<dbReference type="PANTHER" id="PTHR10996">
    <property type="entry name" value="2-HYDROXYACID DEHYDROGENASE-RELATED"/>
    <property type="match status" value="1"/>
</dbReference>
<evidence type="ECO:0000259" key="4">
    <source>
        <dbReference type="Pfam" id="PF00389"/>
    </source>
</evidence>
<dbReference type="PATRIC" id="fig|471514.4.peg.2370"/>
<dbReference type="FunFam" id="3.40.50.720:FF:000462">
    <property type="entry name" value="Glyoxylate reductase (NADP+)"/>
    <property type="match status" value="1"/>
</dbReference>
<dbReference type="AlphaFoldDB" id="A0A0P9EJX2"/>
<protein>
    <recommendedName>
        <fullName evidence="8">2-ketogluconate reductase</fullName>
    </recommendedName>
</protein>
<dbReference type="Gene3D" id="3.40.50.720">
    <property type="entry name" value="NAD(P)-binding Rossmann-like Domain"/>
    <property type="match status" value="2"/>
</dbReference>
<evidence type="ECO:0008006" key="8">
    <source>
        <dbReference type="Google" id="ProtNLM"/>
    </source>
</evidence>
<dbReference type="PANTHER" id="PTHR10996:SF283">
    <property type="entry name" value="GLYOXYLATE_HYDROXYPYRUVATE REDUCTASE B"/>
    <property type="match status" value="1"/>
</dbReference>
<accession>A0A0P9EJX2</accession>
<dbReference type="InterPro" id="IPR006140">
    <property type="entry name" value="D-isomer_DH_NAD-bd"/>
</dbReference>
<dbReference type="InterPro" id="IPR006139">
    <property type="entry name" value="D-isomer_2_OHA_DH_cat_dom"/>
</dbReference>
<dbReference type="Proteomes" id="UP000050482">
    <property type="component" value="Unassembled WGS sequence"/>
</dbReference>
<sequence>MRPKVYVTRRLPDDLLEPLSNIADITVFPHEDMPVDRTALLQQVNGVAGIVSMLTDRIDEEVFAAAGPSLQVVANMAVGYDNIDREAAIRHNVMVTNTPDVLTETTADLVFGLLLATARRIPQAEQYLRTGQWKTWSPMLFAGTDVFGKTLGIVGMGRIGQAVAKRALGFGMRVLYHNRRPNRDQEATMHSTWLPFDELLRAADFVVVLVPGSADTAALFGVREFALMKPSAIFINAARGTVVDESALVEALSNHTIHAAGLDVYQQEPIRMDHPLLSLDNAVLLPHIGSASVATRRRMAELAIENCVAVITGRPPIHRIV</sequence>
<proteinExistence type="inferred from homology"/>
<dbReference type="Pfam" id="PF00389">
    <property type="entry name" value="2-Hacid_dh"/>
    <property type="match status" value="1"/>
</dbReference>
<feature type="domain" description="D-isomer specific 2-hydroxyacid dehydrogenase catalytic" evidence="4">
    <location>
        <begin position="6"/>
        <end position="320"/>
    </location>
</feature>
<keyword evidence="7" id="KW-1185">Reference proteome</keyword>
<dbReference type="InterPro" id="IPR036291">
    <property type="entry name" value="NAD(P)-bd_dom_sf"/>
</dbReference>
<dbReference type="InterPro" id="IPR050223">
    <property type="entry name" value="D-isomer_2-hydroxyacid_DH"/>
</dbReference>
<keyword evidence="2 3" id="KW-0560">Oxidoreductase</keyword>
<dbReference type="RefSeq" id="WP_054969548.1">
    <property type="nucleotide sequence ID" value="NZ_LJCO01000052.1"/>
</dbReference>
<dbReference type="SUPFAM" id="SSF52283">
    <property type="entry name" value="Formate/glycerate dehydrogenase catalytic domain-like"/>
    <property type="match status" value="1"/>
</dbReference>
<dbReference type="SUPFAM" id="SSF51735">
    <property type="entry name" value="NAD(P)-binding Rossmann-fold domains"/>
    <property type="match status" value="1"/>
</dbReference>
<evidence type="ECO:0000256" key="2">
    <source>
        <dbReference type="ARBA" id="ARBA00023002"/>
    </source>
</evidence>
<name>A0A0P9EJX2_9BACL</name>
<dbReference type="GO" id="GO:0005829">
    <property type="term" value="C:cytosol"/>
    <property type="evidence" value="ECO:0007669"/>
    <property type="project" value="TreeGrafter"/>
</dbReference>
<feature type="domain" description="D-isomer specific 2-hydroxyacid dehydrogenase NAD-binding" evidence="5">
    <location>
        <begin position="111"/>
        <end position="289"/>
    </location>
</feature>
<dbReference type="PROSITE" id="PS00671">
    <property type="entry name" value="D_2_HYDROXYACID_DH_3"/>
    <property type="match status" value="1"/>
</dbReference>
<dbReference type="OrthoDB" id="9805416at2"/>
<dbReference type="GO" id="GO:0016618">
    <property type="term" value="F:hydroxypyruvate reductase [NAD(P)H] activity"/>
    <property type="evidence" value="ECO:0007669"/>
    <property type="project" value="TreeGrafter"/>
</dbReference>
<dbReference type="GO" id="GO:0030267">
    <property type="term" value="F:glyoxylate reductase (NADPH) activity"/>
    <property type="evidence" value="ECO:0007669"/>
    <property type="project" value="TreeGrafter"/>
</dbReference>
<dbReference type="GO" id="GO:0051287">
    <property type="term" value="F:NAD binding"/>
    <property type="evidence" value="ECO:0007669"/>
    <property type="project" value="InterPro"/>
</dbReference>
<comment type="similarity">
    <text evidence="1 3">Belongs to the D-isomer specific 2-hydroxyacid dehydrogenase family.</text>
</comment>
<organism evidence="6 7">
    <name type="scientific">Alicyclobacillus ferrooxydans</name>
    <dbReference type="NCBI Taxonomy" id="471514"/>
    <lineage>
        <taxon>Bacteria</taxon>
        <taxon>Bacillati</taxon>
        <taxon>Bacillota</taxon>
        <taxon>Bacilli</taxon>
        <taxon>Bacillales</taxon>
        <taxon>Alicyclobacillaceae</taxon>
        <taxon>Alicyclobacillus</taxon>
    </lineage>
</organism>
<dbReference type="InterPro" id="IPR029753">
    <property type="entry name" value="D-isomer_DH_CS"/>
</dbReference>
<evidence type="ECO:0000313" key="7">
    <source>
        <dbReference type="Proteomes" id="UP000050482"/>
    </source>
</evidence>
<reference evidence="6 7" key="1">
    <citation type="submission" date="2015-09" db="EMBL/GenBank/DDBJ databases">
        <title>Draft genome sequence of Alicyclobacillus ferrooxydans DSM 22381.</title>
        <authorList>
            <person name="Hemp J."/>
        </authorList>
    </citation>
    <scope>NUCLEOTIDE SEQUENCE [LARGE SCALE GENOMIC DNA]</scope>
    <source>
        <strain evidence="6 7">TC-34</strain>
    </source>
</reference>
<evidence type="ECO:0000256" key="1">
    <source>
        <dbReference type="ARBA" id="ARBA00005854"/>
    </source>
</evidence>
<dbReference type="CDD" id="cd05301">
    <property type="entry name" value="GDH"/>
    <property type="match status" value="1"/>
</dbReference>
<evidence type="ECO:0000259" key="5">
    <source>
        <dbReference type="Pfam" id="PF02826"/>
    </source>
</evidence>
<evidence type="ECO:0000256" key="3">
    <source>
        <dbReference type="RuleBase" id="RU003719"/>
    </source>
</evidence>
<evidence type="ECO:0000313" key="6">
    <source>
        <dbReference type="EMBL" id="KPV43323.1"/>
    </source>
</evidence>
<dbReference type="EMBL" id="LJCO01000052">
    <property type="protein sequence ID" value="KPV43323.1"/>
    <property type="molecule type" value="Genomic_DNA"/>
</dbReference>
<gene>
    <name evidence="6" type="ORF">AN477_12750</name>
</gene>